<dbReference type="AlphaFoldDB" id="Q2RTU9"/>
<dbReference type="GO" id="GO:0022900">
    <property type="term" value="P:electron transport chain"/>
    <property type="evidence" value="ECO:0007669"/>
    <property type="project" value="InterPro"/>
</dbReference>
<dbReference type="InterPro" id="IPR006885">
    <property type="entry name" value="NADH_UbQ_FeS_4_mit-like"/>
</dbReference>
<evidence type="ECO:0000256" key="6">
    <source>
        <dbReference type="ARBA" id="ARBA00023136"/>
    </source>
</evidence>
<keyword evidence="6" id="KW-0472">Membrane</keyword>
<evidence type="ECO:0000256" key="3">
    <source>
        <dbReference type="ARBA" id="ARBA00022660"/>
    </source>
</evidence>
<proteinExistence type="predicted"/>
<dbReference type="Pfam" id="PF04800">
    <property type="entry name" value="NDUS4"/>
    <property type="match status" value="1"/>
</dbReference>
<reference evidence="7 8" key="1">
    <citation type="journal article" date="2011" name="Stand. Genomic Sci.">
        <title>Complete genome sequence of Rhodospirillum rubrum type strain (S1).</title>
        <authorList>
            <person name="Munk A.C."/>
            <person name="Copeland A."/>
            <person name="Lucas S."/>
            <person name="Lapidus A."/>
            <person name="Del Rio T.G."/>
            <person name="Barry K."/>
            <person name="Detter J.C."/>
            <person name="Hammon N."/>
            <person name="Israni S."/>
            <person name="Pitluck S."/>
            <person name="Brettin T."/>
            <person name="Bruce D."/>
            <person name="Han C."/>
            <person name="Tapia R."/>
            <person name="Gilna P."/>
            <person name="Schmutz J."/>
            <person name="Larimer F."/>
            <person name="Land M."/>
            <person name="Kyrpides N.C."/>
            <person name="Mavromatis K."/>
            <person name="Richardson P."/>
            <person name="Rohde M."/>
            <person name="Goker M."/>
            <person name="Klenk H.P."/>
            <person name="Zhang Y."/>
            <person name="Roberts G.P."/>
            <person name="Reslewic S."/>
            <person name="Schwartz D.C."/>
        </authorList>
    </citation>
    <scope>NUCLEOTIDE SEQUENCE [LARGE SCALE GENOMIC DNA]</scope>
    <source>
        <strain evidence="8">ATCC 11170 / ATH 1.1.1 / DSM 467 / LMG 4362 / NCIMB 8255 / S1</strain>
    </source>
</reference>
<evidence type="ECO:0000256" key="1">
    <source>
        <dbReference type="ARBA" id="ARBA00004370"/>
    </source>
</evidence>
<dbReference type="Gene3D" id="3.30.160.190">
    <property type="entry name" value="atu1810 like domain"/>
    <property type="match status" value="1"/>
</dbReference>
<comment type="subcellular location">
    <subcellularLocation>
        <location evidence="1">Membrane</location>
    </subcellularLocation>
</comment>
<dbReference type="HOGENOM" id="CLU_077196_4_1_5"/>
<evidence type="ECO:0000313" key="8">
    <source>
        <dbReference type="Proteomes" id="UP000001929"/>
    </source>
</evidence>
<dbReference type="GO" id="GO:0016020">
    <property type="term" value="C:membrane"/>
    <property type="evidence" value="ECO:0007669"/>
    <property type="project" value="UniProtKB-SubCell"/>
</dbReference>
<organism evidence="7 8">
    <name type="scientific">Rhodospirillum rubrum (strain ATCC 11170 / ATH 1.1.1 / DSM 467 / LMG 4362 / NCIMB 8255 / S1)</name>
    <dbReference type="NCBI Taxonomy" id="269796"/>
    <lineage>
        <taxon>Bacteria</taxon>
        <taxon>Pseudomonadati</taxon>
        <taxon>Pseudomonadota</taxon>
        <taxon>Alphaproteobacteria</taxon>
        <taxon>Rhodospirillales</taxon>
        <taxon>Rhodospirillaceae</taxon>
        <taxon>Rhodospirillum</taxon>
    </lineage>
</organism>
<dbReference type="PANTHER" id="PTHR12219:SF8">
    <property type="entry name" value="NADH DEHYDROGENASE [UBIQUINONE] IRON-SULFUR PROTEIN 4, MITOCHONDRIAL"/>
    <property type="match status" value="1"/>
</dbReference>
<name>Q2RTU9_RHORT</name>
<evidence type="ECO:0000256" key="5">
    <source>
        <dbReference type="ARBA" id="ARBA00022982"/>
    </source>
</evidence>
<dbReference type="RefSeq" id="WP_011389336.1">
    <property type="nucleotide sequence ID" value="NC_007643.1"/>
</dbReference>
<gene>
    <name evidence="7" type="ordered locus">Rru_A1646</name>
</gene>
<dbReference type="PhylomeDB" id="Q2RTU9"/>
<dbReference type="InterPro" id="IPR038532">
    <property type="entry name" value="NDUFS4-like_sf"/>
</dbReference>
<keyword evidence="3" id="KW-0679">Respiratory chain</keyword>
<protein>
    <submittedName>
        <fullName evidence="7">ETC complex I subunit conserved region</fullName>
    </submittedName>
</protein>
<keyword evidence="2" id="KW-0813">Transport</keyword>
<evidence type="ECO:0000256" key="4">
    <source>
        <dbReference type="ARBA" id="ARBA00022946"/>
    </source>
</evidence>
<accession>Q2RTU9</accession>
<dbReference type="PATRIC" id="fig|269796.9.peg.1723"/>
<dbReference type="EMBL" id="CP000230">
    <property type="protein sequence ID" value="ABC22446.1"/>
    <property type="molecule type" value="Genomic_DNA"/>
</dbReference>
<dbReference type="eggNOG" id="ENOG5032RJS">
    <property type="taxonomic scope" value="Bacteria"/>
</dbReference>
<keyword evidence="5" id="KW-0249">Electron transport</keyword>
<keyword evidence="8" id="KW-1185">Reference proteome</keyword>
<evidence type="ECO:0000256" key="2">
    <source>
        <dbReference type="ARBA" id="ARBA00022448"/>
    </source>
</evidence>
<dbReference type="KEGG" id="rru:Rru_A1646"/>
<dbReference type="Proteomes" id="UP000001929">
    <property type="component" value="Chromosome"/>
</dbReference>
<sequence>MATKVRIFQPAKTAMQSGRANTKRWVLEFEPTEKKVHDDLMGWVGSGDMNGQLRLFFATRKDAESYAKRKGFTYTAQDANPRVIKPKSYSDNFAYHKIS</sequence>
<dbReference type="PANTHER" id="PTHR12219">
    <property type="entry name" value="NADH-UBIQUINONE OXIDOREDUCTASE"/>
    <property type="match status" value="1"/>
</dbReference>
<keyword evidence="4" id="KW-0809">Transit peptide</keyword>
<dbReference type="STRING" id="269796.Rru_A1646"/>
<evidence type="ECO:0000313" key="7">
    <source>
        <dbReference type="EMBL" id="ABC22446.1"/>
    </source>
</evidence>
<dbReference type="EnsemblBacteria" id="ABC22446">
    <property type="protein sequence ID" value="ABC22446"/>
    <property type="gene ID" value="Rru_A1646"/>
</dbReference>